<feature type="domain" description="GTP cyclohydrolase I" evidence="7">
    <location>
        <begin position="9"/>
        <end position="184"/>
    </location>
</feature>
<dbReference type="PANTHER" id="PTHR11109">
    <property type="entry name" value="GTP CYCLOHYDROLASE I"/>
    <property type="match status" value="1"/>
</dbReference>
<proteinExistence type="inferred from homology"/>
<dbReference type="PROSITE" id="PS00860">
    <property type="entry name" value="GTP_CYCLOHYDROL_1_2"/>
    <property type="match status" value="1"/>
</dbReference>
<comment type="subunit">
    <text evidence="6">Homopolymer.</text>
</comment>
<comment type="caution">
    <text evidence="8">The sequence shown here is derived from an EMBL/GenBank/DDBJ whole genome shotgun (WGS) entry which is preliminary data.</text>
</comment>
<dbReference type="GO" id="GO:0008270">
    <property type="term" value="F:zinc ion binding"/>
    <property type="evidence" value="ECO:0007669"/>
    <property type="project" value="UniProtKB-UniRule"/>
</dbReference>
<keyword evidence="6" id="KW-0342">GTP-binding</keyword>
<comment type="similarity">
    <text evidence="6">Belongs to the GTP cyclohydrolase I family.</text>
</comment>
<accession>A0A9Q5X1G7</accession>
<feature type="binding site" evidence="6">
    <location>
        <position position="81"/>
    </location>
    <ligand>
        <name>Zn(2+)</name>
        <dbReference type="ChEBI" id="CHEBI:29105"/>
    </ligand>
</feature>
<dbReference type="FunFam" id="1.10.286.10:FF:000001">
    <property type="entry name" value="GTP cyclohydrolase 1"/>
    <property type="match status" value="1"/>
</dbReference>
<dbReference type="AlphaFoldDB" id="A0A9Q5X1G7"/>
<dbReference type="InterPro" id="IPR018234">
    <property type="entry name" value="GTP_CycHdrlase_I_CS"/>
</dbReference>
<dbReference type="InterPro" id="IPR001474">
    <property type="entry name" value="GTP_CycHdrlase_I"/>
</dbReference>
<evidence type="ECO:0000256" key="2">
    <source>
        <dbReference type="ARBA" id="ARBA00005080"/>
    </source>
</evidence>
<dbReference type="NCBIfam" id="TIGR00063">
    <property type="entry name" value="folE"/>
    <property type="match status" value="1"/>
</dbReference>
<keyword evidence="6" id="KW-0479">Metal-binding</keyword>
<dbReference type="Proteomes" id="UP000194733">
    <property type="component" value="Unassembled WGS sequence"/>
</dbReference>
<dbReference type="EC" id="3.5.4.16" evidence="6"/>
<comment type="catalytic activity">
    <reaction evidence="1 6">
        <text>GTP + H2O = 7,8-dihydroneopterin 3'-triphosphate + formate + H(+)</text>
        <dbReference type="Rhea" id="RHEA:17473"/>
        <dbReference type="ChEBI" id="CHEBI:15377"/>
        <dbReference type="ChEBI" id="CHEBI:15378"/>
        <dbReference type="ChEBI" id="CHEBI:15740"/>
        <dbReference type="ChEBI" id="CHEBI:37565"/>
        <dbReference type="ChEBI" id="CHEBI:58462"/>
        <dbReference type="EC" id="3.5.4.16"/>
    </reaction>
</comment>
<keyword evidence="5 6" id="KW-0862">Zinc</keyword>
<gene>
    <name evidence="6" type="primary">folE</name>
    <name evidence="8" type="ORF">BK724_25300</name>
</gene>
<dbReference type="Pfam" id="PF01227">
    <property type="entry name" value="GTP_cyclohydroI"/>
    <property type="match status" value="1"/>
</dbReference>
<evidence type="ECO:0000256" key="5">
    <source>
        <dbReference type="ARBA" id="ARBA00022833"/>
    </source>
</evidence>
<organism evidence="8 9">
    <name type="scientific">Bacillus thuringiensis serovar sooncheon</name>
    <dbReference type="NCBI Taxonomy" id="180891"/>
    <lineage>
        <taxon>Bacteria</taxon>
        <taxon>Bacillati</taxon>
        <taxon>Bacillota</taxon>
        <taxon>Bacilli</taxon>
        <taxon>Bacillales</taxon>
        <taxon>Bacillaceae</taxon>
        <taxon>Bacillus</taxon>
        <taxon>Bacillus cereus group</taxon>
    </lineage>
</organism>
<feature type="binding site" evidence="6">
    <location>
        <position position="78"/>
    </location>
    <ligand>
        <name>Zn(2+)</name>
        <dbReference type="ChEBI" id="CHEBI:29105"/>
    </ligand>
</feature>
<comment type="pathway">
    <text evidence="2 6">Cofactor biosynthesis; 7,8-dihydroneopterin triphosphate biosynthesis; 7,8-dihydroneopterin triphosphate from GTP: step 1/1.</text>
</comment>
<dbReference type="InterPro" id="IPR043134">
    <property type="entry name" value="GTP-CH-I_N"/>
</dbReference>
<dbReference type="RefSeq" id="WP_065212467.1">
    <property type="nucleotide sequence ID" value="NZ_NFCY01000029.1"/>
</dbReference>
<dbReference type="Gene3D" id="3.30.1130.10">
    <property type="match status" value="1"/>
</dbReference>
<dbReference type="HAMAP" id="MF_00223">
    <property type="entry name" value="FolE"/>
    <property type="match status" value="1"/>
</dbReference>
<keyword evidence="6" id="KW-0547">Nucleotide-binding</keyword>
<dbReference type="InterPro" id="IPR043133">
    <property type="entry name" value="GTP-CH-I_C/QueF"/>
</dbReference>
<dbReference type="InterPro" id="IPR020602">
    <property type="entry name" value="GTP_CycHdrlase_I_dom"/>
</dbReference>
<keyword evidence="3 6" id="KW-0554">One-carbon metabolism</keyword>
<dbReference type="GO" id="GO:0046654">
    <property type="term" value="P:tetrahydrofolate biosynthetic process"/>
    <property type="evidence" value="ECO:0007669"/>
    <property type="project" value="UniProtKB-UniRule"/>
</dbReference>
<evidence type="ECO:0000256" key="3">
    <source>
        <dbReference type="ARBA" id="ARBA00022563"/>
    </source>
</evidence>
<protein>
    <recommendedName>
        <fullName evidence="6">GTP cyclohydrolase 1</fullName>
        <ecNumber evidence="6">3.5.4.16</ecNumber>
    </recommendedName>
    <alternativeName>
        <fullName evidence="6">GTP cyclohydrolase I</fullName>
        <shortName evidence="6">GTP-CH-I</shortName>
    </alternativeName>
</protein>
<dbReference type="GO" id="GO:0006729">
    <property type="term" value="P:tetrahydrobiopterin biosynthetic process"/>
    <property type="evidence" value="ECO:0007669"/>
    <property type="project" value="TreeGrafter"/>
</dbReference>
<evidence type="ECO:0000313" key="8">
    <source>
        <dbReference type="EMBL" id="OTX42674.1"/>
    </source>
</evidence>
<dbReference type="FunFam" id="3.30.1130.10:FF:000001">
    <property type="entry name" value="GTP cyclohydrolase 1"/>
    <property type="match status" value="1"/>
</dbReference>
<evidence type="ECO:0000256" key="4">
    <source>
        <dbReference type="ARBA" id="ARBA00022801"/>
    </source>
</evidence>
<sequence>MSKIDFKKIEEGVHMILQAIGENPNREGLLNTPARVARMYKEIYGGLHEDPAKPLEVIFKEGHNELVLVRDIPFFSTCEHHLVPFYGKAHIAYLPKGNVTGLSKLTRVVETIAHRPQLQERMTSNIADIVMEKLNPLGTIVVVEAEHMCMAMRGVKKPGVQTVTTAARGIYENQVSLRSEVMGILKHK</sequence>
<dbReference type="GO" id="GO:0006730">
    <property type="term" value="P:one-carbon metabolic process"/>
    <property type="evidence" value="ECO:0007669"/>
    <property type="project" value="UniProtKB-UniRule"/>
</dbReference>
<evidence type="ECO:0000313" key="9">
    <source>
        <dbReference type="Proteomes" id="UP000194733"/>
    </source>
</evidence>
<reference evidence="8 9" key="1">
    <citation type="submission" date="2016-10" db="EMBL/GenBank/DDBJ databases">
        <title>Comparative genomics of Bacillus thuringiensis reveals a path to pathogens against multiple invertebrate hosts.</title>
        <authorList>
            <person name="Zheng J."/>
            <person name="Gao Q."/>
            <person name="Liu H."/>
            <person name="Peng D."/>
            <person name="Ruan L."/>
            <person name="Sun M."/>
        </authorList>
    </citation>
    <scope>NUCLEOTIDE SEQUENCE [LARGE SCALE GENOMIC DNA]</scope>
    <source>
        <strain evidence="8">BGSC 4BB1</strain>
    </source>
</reference>
<dbReference type="NCBIfam" id="NF006826">
    <property type="entry name" value="PRK09347.1-3"/>
    <property type="match status" value="1"/>
</dbReference>
<evidence type="ECO:0000259" key="7">
    <source>
        <dbReference type="Pfam" id="PF01227"/>
    </source>
</evidence>
<dbReference type="NCBIfam" id="NF006825">
    <property type="entry name" value="PRK09347.1-2"/>
    <property type="match status" value="1"/>
</dbReference>
<dbReference type="Gene3D" id="1.10.286.10">
    <property type="match status" value="1"/>
</dbReference>
<evidence type="ECO:0000256" key="1">
    <source>
        <dbReference type="ARBA" id="ARBA00001052"/>
    </source>
</evidence>
<name>A0A9Q5X1G7_BACTU</name>
<dbReference type="GO" id="GO:0005737">
    <property type="term" value="C:cytoplasm"/>
    <property type="evidence" value="ECO:0007669"/>
    <property type="project" value="TreeGrafter"/>
</dbReference>
<dbReference type="PANTHER" id="PTHR11109:SF7">
    <property type="entry name" value="GTP CYCLOHYDROLASE 1"/>
    <property type="match status" value="1"/>
</dbReference>
<feature type="binding site" evidence="6">
    <location>
        <position position="149"/>
    </location>
    <ligand>
        <name>Zn(2+)</name>
        <dbReference type="ChEBI" id="CHEBI:29105"/>
    </ligand>
</feature>
<dbReference type="PROSITE" id="PS00859">
    <property type="entry name" value="GTP_CYCLOHYDROL_1_1"/>
    <property type="match status" value="1"/>
</dbReference>
<dbReference type="EMBL" id="NFCY01000029">
    <property type="protein sequence ID" value="OTX42674.1"/>
    <property type="molecule type" value="Genomic_DNA"/>
</dbReference>
<evidence type="ECO:0000256" key="6">
    <source>
        <dbReference type="HAMAP-Rule" id="MF_00223"/>
    </source>
</evidence>
<dbReference type="SUPFAM" id="SSF55620">
    <property type="entry name" value="Tetrahydrobiopterin biosynthesis enzymes-like"/>
    <property type="match status" value="1"/>
</dbReference>
<dbReference type="GO" id="GO:0005525">
    <property type="term" value="F:GTP binding"/>
    <property type="evidence" value="ECO:0007669"/>
    <property type="project" value="UniProtKB-KW"/>
</dbReference>
<keyword evidence="4 6" id="KW-0378">Hydrolase</keyword>
<dbReference type="GO" id="GO:0003934">
    <property type="term" value="F:GTP cyclohydrolase I activity"/>
    <property type="evidence" value="ECO:0007669"/>
    <property type="project" value="UniProtKB-UniRule"/>
</dbReference>